<feature type="compositionally biased region" description="Polar residues" evidence="1">
    <location>
        <begin position="42"/>
        <end position="52"/>
    </location>
</feature>
<protein>
    <submittedName>
        <fullName evidence="2">Uncharacterized protein</fullName>
    </submittedName>
</protein>
<evidence type="ECO:0000313" key="2">
    <source>
        <dbReference type="EMBL" id="MCO4291645.1"/>
    </source>
</evidence>
<sequence>MEKLKEFIPFIIFAIIAILRGINQANKNKKSQSPAPKRESTRTQQNEPTKPTWSAPAGLPRTAKSATPYQTVGPPPVKKSPFEVIMEEFMEIPSTKTDQPAESQYKRDYREPKYEKPVVKVETNEVKPARIKTTDYSNIEQQPQEVLRAKAAHSKHDHKFEPFEQYKDHEEHVDFDLRDAVIKSVILERYQY</sequence>
<reference evidence="2" key="1">
    <citation type="submission" date="2022-06" db="EMBL/GenBank/DDBJ databases">
        <title>Solitalea sp. MAHUQ-68 isolated from rhizospheric soil.</title>
        <authorList>
            <person name="Huq M.A."/>
        </authorList>
    </citation>
    <scope>NUCLEOTIDE SEQUENCE</scope>
    <source>
        <strain evidence="2">MAHUQ-68</strain>
    </source>
</reference>
<feature type="region of interest" description="Disordered" evidence="1">
    <location>
        <begin position="90"/>
        <end position="109"/>
    </location>
</feature>
<dbReference type="EMBL" id="JAMWYS010000006">
    <property type="protein sequence ID" value="MCO4291645.1"/>
    <property type="molecule type" value="Genomic_DNA"/>
</dbReference>
<keyword evidence="3" id="KW-1185">Reference proteome</keyword>
<proteinExistence type="predicted"/>
<accession>A0A9X2F033</accession>
<dbReference type="AlphaFoldDB" id="A0A9X2F033"/>
<dbReference type="RefSeq" id="WP_252585877.1">
    <property type="nucleotide sequence ID" value="NZ_JAMWYS010000006.1"/>
</dbReference>
<gene>
    <name evidence="2" type="ORF">NF867_02040</name>
</gene>
<comment type="caution">
    <text evidence="2">The sequence shown here is derived from an EMBL/GenBank/DDBJ whole genome shotgun (WGS) entry which is preliminary data.</text>
</comment>
<name>A0A9X2F033_9SPHI</name>
<evidence type="ECO:0000313" key="3">
    <source>
        <dbReference type="Proteomes" id="UP001155182"/>
    </source>
</evidence>
<organism evidence="2 3">
    <name type="scientific">Solitalea agri</name>
    <dbReference type="NCBI Taxonomy" id="2953739"/>
    <lineage>
        <taxon>Bacteria</taxon>
        <taxon>Pseudomonadati</taxon>
        <taxon>Bacteroidota</taxon>
        <taxon>Sphingobacteriia</taxon>
        <taxon>Sphingobacteriales</taxon>
        <taxon>Sphingobacteriaceae</taxon>
        <taxon>Solitalea</taxon>
    </lineage>
</organism>
<feature type="region of interest" description="Disordered" evidence="1">
    <location>
        <begin position="26"/>
        <end position="77"/>
    </location>
</feature>
<evidence type="ECO:0000256" key="1">
    <source>
        <dbReference type="SAM" id="MobiDB-lite"/>
    </source>
</evidence>
<dbReference type="Proteomes" id="UP001155182">
    <property type="component" value="Unassembled WGS sequence"/>
</dbReference>